<accession>A0A7S3R8D7</accession>
<sequence>MLARLNASHSQAFSQGRGSRPHTLLPRRALLCKPVPAHAASTPASSPPAQKKDPFAERTVYNDNFLDLLFIKIYTKKIAAQLDGVYVPDNPTYDDFVRVSKEIMKGRTPEQQKAVVLDVLRTLLPDYATKLFRDLFPPTKSSAELNALFATLGFKWLVGEMERQRGDIKVGPNEVRPQDSIVKIKKCRYLEASGCVGMCTNVCKMPTQAFFTDDFGLPLTMKPNFEDLSCEMIFGQPPEPKENDEAFKQPCFLNNCDIAKERQLAKEGSPCPKLGSRS</sequence>
<dbReference type="AlphaFoldDB" id="A0A7S3R8D7"/>
<gene>
    <name evidence="3" type="ORF">DTER00134_LOCUS20919</name>
</gene>
<feature type="domain" description="Beta-carotene isomerase D27-like C-terminal" evidence="2">
    <location>
        <begin position="156"/>
        <end position="242"/>
    </location>
</feature>
<dbReference type="PANTHER" id="PTHR33591:SF4">
    <property type="entry name" value="OS08G0114100 PROTEIN"/>
    <property type="match status" value="1"/>
</dbReference>
<proteinExistence type="predicted"/>
<dbReference type="PANTHER" id="PTHR33591">
    <property type="entry name" value="BETA-CAROTENE ISOMERASE D27"/>
    <property type="match status" value="1"/>
</dbReference>
<evidence type="ECO:0000313" key="3">
    <source>
        <dbReference type="EMBL" id="CAE0505846.1"/>
    </source>
</evidence>
<name>A0A7S3R8D7_DUNTE</name>
<dbReference type="Pfam" id="PF13225">
    <property type="entry name" value="D27-like_C"/>
    <property type="match status" value="1"/>
</dbReference>
<dbReference type="EMBL" id="HBIP01034277">
    <property type="protein sequence ID" value="CAE0505846.1"/>
    <property type="molecule type" value="Transcribed_RNA"/>
</dbReference>
<dbReference type="GO" id="GO:0005506">
    <property type="term" value="F:iron ion binding"/>
    <property type="evidence" value="ECO:0007669"/>
    <property type="project" value="InterPro"/>
</dbReference>
<feature type="compositionally biased region" description="Polar residues" evidence="1">
    <location>
        <begin position="7"/>
        <end position="17"/>
    </location>
</feature>
<organism evidence="3">
    <name type="scientific">Dunaliella tertiolecta</name>
    <name type="common">Green alga</name>
    <dbReference type="NCBI Taxonomy" id="3047"/>
    <lineage>
        <taxon>Eukaryota</taxon>
        <taxon>Viridiplantae</taxon>
        <taxon>Chlorophyta</taxon>
        <taxon>core chlorophytes</taxon>
        <taxon>Chlorophyceae</taxon>
        <taxon>CS clade</taxon>
        <taxon>Chlamydomonadales</taxon>
        <taxon>Dunaliellaceae</taxon>
        <taxon>Dunaliella</taxon>
    </lineage>
</organism>
<protein>
    <recommendedName>
        <fullName evidence="2">Beta-carotene isomerase D27-like C-terminal domain-containing protein</fullName>
    </recommendedName>
</protein>
<dbReference type="InterPro" id="IPR038938">
    <property type="entry name" value="D27-like"/>
</dbReference>
<reference evidence="3" key="1">
    <citation type="submission" date="2021-01" db="EMBL/GenBank/DDBJ databases">
        <authorList>
            <person name="Corre E."/>
            <person name="Pelletier E."/>
            <person name="Niang G."/>
            <person name="Scheremetjew M."/>
            <person name="Finn R."/>
            <person name="Kale V."/>
            <person name="Holt S."/>
            <person name="Cochrane G."/>
            <person name="Meng A."/>
            <person name="Brown T."/>
            <person name="Cohen L."/>
        </authorList>
    </citation>
    <scope>NUCLEOTIDE SEQUENCE</scope>
    <source>
        <strain evidence="3">CCMP1320</strain>
    </source>
</reference>
<evidence type="ECO:0000256" key="1">
    <source>
        <dbReference type="SAM" id="MobiDB-lite"/>
    </source>
</evidence>
<evidence type="ECO:0000259" key="2">
    <source>
        <dbReference type="Pfam" id="PF13225"/>
    </source>
</evidence>
<dbReference type="InterPro" id="IPR025114">
    <property type="entry name" value="D27-like_C"/>
</dbReference>
<feature type="region of interest" description="Disordered" evidence="1">
    <location>
        <begin position="1"/>
        <end position="22"/>
    </location>
</feature>